<sequence>MQEGMLERAKVITLQTTTNELQHLKKMIEDKIHHTYLKKYIQKPVIDENKLLILYTILMNTSLSSHKKEKYILTTMLVQIALDTHELVPDQTREKSEFIRPIQGQLNVLAGDYYSGLYYSILSEINDVGMIKTLATAIKEINERKMKLHYVEAQSVDDWFTNLKLIESLLVTEVAEYIEQPGLNVFAQEWMLINRINQELGKLETENSLLNKLMDTKMNHSIDLSQSDLEKALKMQIEKVKDLLAKIPESYTGLKVYIRNTLKSDT</sequence>
<proteinExistence type="predicted"/>
<evidence type="ECO:0000313" key="1">
    <source>
        <dbReference type="EMBL" id="SES80640.1"/>
    </source>
</evidence>
<keyword evidence="2" id="KW-1185">Reference proteome</keyword>
<gene>
    <name evidence="1" type="ORF">SAMN05216389_102253</name>
</gene>
<reference evidence="1 2" key="1">
    <citation type="submission" date="2016-10" db="EMBL/GenBank/DDBJ databases">
        <authorList>
            <person name="de Groot N.N."/>
        </authorList>
    </citation>
    <scope>NUCLEOTIDE SEQUENCE [LARGE SCALE GENOMIC DNA]</scope>
    <source>
        <strain evidence="1 2">IBRC-M 10780</strain>
    </source>
</reference>
<evidence type="ECO:0000313" key="2">
    <source>
        <dbReference type="Proteomes" id="UP000198618"/>
    </source>
</evidence>
<name>A0A1H9ZGB4_9BACI</name>
<protein>
    <submittedName>
        <fullName evidence="1">Heptaprenyl diphosphate synthase</fullName>
    </submittedName>
</protein>
<dbReference type="Gene3D" id="1.20.120.1450">
    <property type="match status" value="1"/>
</dbReference>
<dbReference type="EMBL" id="FOHE01000002">
    <property type="protein sequence ID" value="SES80640.1"/>
    <property type="molecule type" value="Genomic_DNA"/>
</dbReference>
<dbReference type="InterPro" id="IPR009920">
    <property type="entry name" value="HEPPP_synth_su1"/>
</dbReference>
<organism evidence="1 2">
    <name type="scientific">Oceanobacillus limi</name>
    <dbReference type="NCBI Taxonomy" id="930131"/>
    <lineage>
        <taxon>Bacteria</taxon>
        <taxon>Bacillati</taxon>
        <taxon>Bacillota</taxon>
        <taxon>Bacilli</taxon>
        <taxon>Bacillales</taxon>
        <taxon>Bacillaceae</taxon>
        <taxon>Oceanobacillus</taxon>
    </lineage>
</organism>
<dbReference type="GO" id="GO:0009234">
    <property type="term" value="P:menaquinone biosynthetic process"/>
    <property type="evidence" value="ECO:0007669"/>
    <property type="project" value="InterPro"/>
</dbReference>
<dbReference type="RefSeq" id="WP_090866904.1">
    <property type="nucleotide sequence ID" value="NZ_FOHE01000002.1"/>
</dbReference>
<dbReference type="Pfam" id="PF07307">
    <property type="entry name" value="HEPPP_synt_1"/>
    <property type="match status" value="1"/>
</dbReference>
<dbReference type="OrthoDB" id="2417886at2"/>
<dbReference type="AlphaFoldDB" id="A0A1H9ZGB4"/>
<dbReference type="Proteomes" id="UP000198618">
    <property type="component" value="Unassembled WGS sequence"/>
</dbReference>
<accession>A0A1H9ZGB4</accession>
<dbReference type="STRING" id="930131.SAMN05216389_102253"/>